<accession>A0AA86NUQ0</accession>
<reference evidence="2" key="1">
    <citation type="submission" date="2023-06" db="EMBL/GenBank/DDBJ databases">
        <authorList>
            <person name="Kurt Z."/>
        </authorList>
    </citation>
    <scope>NUCLEOTIDE SEQUENCE</scope>
</reference>
<keyword evidence="1" id="KW-0175">Coiled coil</keyword>
<evidence type="ECO:0000313" key="4">
    <source>
        <dbReference type="Proteomes" id="UP001642409"/>
    </source>
</evidence>
<protein>
    <submittedName>
        <fullName evidence="3">Hypothetical_protein</fullName>
    </submittedName>
</protein>
<evidence type="ECO:0000313" key="2">
    <source>
        <dbReference type="EMBL" id="CAI9926159.1"/>
    </source>
</evidence>
<evidence type="ECO:0000313" key="3">
    <source>
        <dbReference type="EMBL" id="CAL6101235.1"/>
    </source>
</evidence>
<feature type="coiled-coil region" evidence="1">
    <location>
        <begin position="105"/>
        <end position="132"/>
    </location>
</feature>
<gene>
    <name evidence="2" type="ORF">HINF_LOCUS13804</name>
    <name evidence="3" type="ORF">HINF_LOCUS71049</name>
</gene>
<dbReference type="AlphaFoldDB" id="A0AA86NUQ0"/>
<proteinExistence type="predicted"/>
<organism evidence="2">
    <name type="scientific">Hexamita inflata</name>
    <dbReference type="NCBI Taxonomy" id="28002"/>
    <lineage>
        <taxon>Eukaryota</taxon>
        <taxon>Metamonada</taxon>
        <taxon>Diplomonadida</taxon>
        <taxon>Hexamitidae</taxon>
        <taxon>Hexamitinae</taxon>
        <taxon>Hexamita</taxon>
    </lineage>
</organism>
<dbReference type="Proteomes" id="UP001642409">
    <property type="component" value="Unassembled WGS sequence"/>
</dbReference>
<name>A0AA86NUQ0_9EUKA</name>
<dbReference type="EMBL" id="CATOUU010000362">
    <property type="protein sequence ID" value="CAI9926159.1"/>
    <property type="molecule type" value="Genomic_DNA"/>
</dbReference>
<keyword evidence="4" id="KW-1185">Reference proteome</keyword>
<reference evidence="3 4" key="2">
    <citation type="submission" date="2024-07" db="EMBL/GenBank/DDBJ databases">
        <authorList>
            <person name="Akdeniz Z."/>
        </authorList>
    </citation>
    <scope>NUCLEOTIDE SEQUENCE [LARGE SCALE GENOMIC DNA]</scope>
</reference>
<comment type="caution">
    <text evidence="2">The sequence shown here is derived from an EMBL/GenBank/DDBJ whole genome shotgun (WGS) entry which is preliminary data.</text>
</comment>
<sequence>MNTQKQSNSQIIPRSHSAMFMHRPRLIEMKIQQHTMTSLQIHKISAQKVYCDTKETCKKNELVKLTEETCSDSDKDIELSFQIESREFYNEIINTSFDINEKNKMQHNYAKIRQLRNEIDEMMSKVNGLDEMTAVLHKQMKYLNKKLKSLQVIQNIDIFI</sequence>
<evidence type="ECO:0000256" key="1">
    <source>
        <dbReference type="SAM" id="Coils"/>
    </source>
</evidence>
<dbReference type="EMBL" id="CAXDID020000541">
    <property type="protein sequence ID" value="CAL6101235.1"/>
    <property type="molecule type" value="Genomic_DNA"/>
</dbReference>